<protein>
    <recommendedName>
        <fullName evidence="2">Ubiquinol-cytochrome c chaperone domain-containing protein</fullName>
    </recommendedName>
</protein>
<comment type="similarity">
    <text evidence="1">Belongs to the UPF0174 family.</text>
</comment>
<proteinExistence type="inferred from homology"/>
<dbReference type="AlphaFoldDB" id="A0A1S7LET6"/>
<name>A0A1S7LET6_MAGMO</name>
<dbReference type="Pfam" id="PF03981">
    <property type="entry name" value="Ubiq_cyt_C_chap"/>
    <property type="match status" value="1"/>
</dbReference>
<reference evidence="3" key="1">
    <citation type="submission" date="2015-04" db="EMBL/GenBank/DDBJ databases">
        <authorList>
            <person name="Syromyatnikov M.Y."/>
            <person name="Popov V.N."/>
        </authorList>
    </citation>
    <scope>NUCLEOTIDE SEQUENCE</scope>
    <source>
        <strain evidence="3">MO-1</strain>
    </source>
</reference>
<dbReference type="InterPro" id="IPR021150">
    <property type="entry name" value="Ubiq_cyt_c_chap"/>
</dbReference>
<evidence type="ECO:0000259" key="2">
    <source>
        <dbReference type="Pfam" id="PF03981"/>
    </source>
</evidence>
<accession>A0A1S7LET6</accession>
<evidence type="ECO:0000256" key="1">
    <source>
        <dbReference type="ARBA" id="ARBA00006436"/>
    </source>
</evidence>
<dbReference type="EMBL" id="LO017727">
    <property type="protein sequence ID" value="CRH05048.1"/>
    <property type="molecule type" value="Genomic_DNA"/>
</dbReference>
<sequence length="187" mass="21745">MSSSSFVAKLFSPLSKIFGKQDGVEAHLYRWAVQCYDLMAEQVVHWVEADRLKMEDKFDLRFEIAVFWMTHMMAEIKKRYPQRAAELNQALWNATFEGFDWSLRERGVVDIRMNARMRKLFTHAHGRRNAYVAALEQGDDDLLKQSIVRNILDGKAEIDDERVEQLVQSLDDIAQIVEQNPPPAEKS</sequence>
<gene>
    <name evidence="3" type="ORF">MAGMO_0849</name>
</gene>
<feature type="domain" description="Ubiquinol-cytochrome c chaperone" evidence="2">
    <location>
        <begin position="51"/>
        <end position="168"/>
    </location>
</feature>
<evidence type="ECO:0000313" key="3">
    <source>
        <dbReference type="EMBL" id="CRH05048.1"/>
    </source>
</evidence>
<organism evidence="3">
    <name type="scientific">Magnetococcus massalia (strain MO-1)</name>
    <dbReference type="NCBI Taxonomy" id="451514"/>
    <lineage>
        <taxon>Bacteria</taxon>
        <taxon>Pseudomonadati</taxon>
        <taxon>Pseudomonadota</taxon>
        <taxon>Magnetococcia</taxon>
        <taxon>Magnetococcales</taxon>
        <taxon>Magnetococcaceae</taxon>
        <taxon>Magnetococcus</taxon>
    </lineage>
</organism>